<dbReference type="SMART" id="SM00906">
    <property type="entry name" value="Fungal_trans"/>
    <property type="match status" value="1"/>
</dbReference>
<evidence type="ECO:0000256" key="1">
    <source>
        <dbReference type="ARBA" id="ARBA00022723"/>
    </source>
</evidence>
<evidence type="ECO:0000256" key="5">
    <source>
        <dbReference type="SAM" id="Coils"/>
    </source>
</evidence>
<feature type="region of interest" description="Disordered" evidence="6">
    <location>
        <begin position="121"/>
        <end position="141"/>
    </location>
</feature>
<feature type="compositionally biased region" description="Polar residues" evidence="6">
    <location>
        <begin position="792"/>
        <end position="810"/>
    </location>
</feature>
<dbReference type="InterPro" id="IPR001138">
    <property type="entry name" value="Zn2Cys6_DnaBD"/>
</dbReference>
<feature type="compositionally biased region" description="Polar residues" evidence="6">
    <location>
        <begin position="971"/>
        <end position="982"/>
    </location>
</feature>
<dbReference type="PROSITE" id="PS50048">
    <property type="entry name" value="ZN2_CY6_FUNGAL_2"/>
    <property type="match status" value="1"/>
</dbReference>
<feature type="compositionally biased region" description="Pro residues" evidence="6">
    <location>
        <begin position="1"/>
        <end position="10"/>
    </location>
</feature>
<dbReference type="InterPro" id="IPR051127">
    <property type="entry name" value="Fungal_SecMet_Regulators"/>
</dbReference>
<name>A0A0J9XGM6_GEOCN</name>
<proteinExistence type="predicted"/>
<keyword evidence="4" id="KW-0539">Nucleus</keyword>
<gene>
    <name evidence="8" type="ORF">BN980_GECA13s02430g</name>
</gene>
<dbReference type="Pfam" id="PF04082">
    <property type="entry name" value="Fungal_trans"/>
    <property type="match status" value="1"/>
</dbReference>
<dbReference type="Pfam" id="PF00172">
    <property type="entry name" value="Zn_clus"/>
    <property type="match status" value="1"/>
</dbReference>
<protein>
    <submittedName>
        <fullName evidence="8">Similar to Saccharomyces cerevisiae YKL015W PUT3 Transcriptional activator of proline utilization genes</fullName>
    </submittedName>
</protein>
<dbReference type="GO" id="GO:0006351">
    <property type="term" value="P:DNA-templated transcription"/>
    <property type="evidence" value="ECO:0007669"/>
    <property type="project" value="InterPro"/>
</dbReference>
<dbReference type="Proteomes" id="UP000242525">
    <property type="component" value="Unassembled WGS sequence"/>
</dbReference>
<evidence type="ECO:0000313" key="9">
    <source>
        <dbReference type="Proteomes" id="UP000242525"/>
    </source>
</evidence>
<feature type="region of interest" description="Disordered" evidence="6">
    <location>
        <begin position="1"/>
        <end position="31"/>
    </location>
</feature>
<evidence type="ECO:0000256" key="6">
    <source>
        <dbReference type="SAM" id="MobiDB-lite"/>
    </source>
</evidence>
<dbReference type="InterPro" id="IPR007219">
    <property type="entry name" value="XnlR_reg_dom"/>
</dbReference>
<reference evidence="8" key="1">
    <citation type="submission" date="2014-03" db="EMBL/GenBank/DDBJ databases">
        <authorList>
            <person name="Casaregola S."/>
        </authorList>
    </citation>
    <scope>NUCLEOTIDE SEQUENCE [LARGE SCALE GENOMIC DNA]</scope>
    <source>
        <strain evidence="8">CLIB 918</strain>
    </source>
</reference>
<dbReference type="PROSITE" id="PS00463">
    <property type="entry name" value="ZN2_CY6_FUNGAL_1"/>
    <property type="match status" value="1"/>
</dbReference>
<evidence type="ECO:0000256" key="3">
    <source>
        <dbReference type="ARBA" id="ARBA00023163"/>
    </source>
</evidence>
<keyword evidence="5" id="KW-0175">Coiled coil</keyword>
<comment type="caution">
    <text evidence="8">The sequence shown here is derived from an EMBL/GenBank/DDBJ whole genome shotgun (WGS) entry which is preliminary data.</text>
</comment>
<feature type="region of interest" description="Disordered" evidence="6">
    <location>
        <begin position="655"/>
        <end position="732"/>
    </location>
</feature>
<dbReference type="CDD" id="cd12148">
    <property type="entry name" value="fungal_TF_MHR"/>
    <property type="match status" value="1"/>
</dbReference>
<feature type="compositionally biased region" description="Polar residues" evidence="6">
    <location>
        <begin position="697"/>
        <end position="717"/>
    </location>
</feature>
<keyword evidence="3" id="KW-0804">Transcription</keyword>
<accession>A0A0J9XGM6</accession>
<sequence>MFPSQIPPQPQFHIEPLIKPDPAKETKDKTTSRVSVACERCRKRHKKCNGGSPCDNCAKSRAECTYIESERKIVVTLKYIQTLQNENSDLKAELESLKKTADGTKRNIKLEEYEEHEDIIKRPRLSKSSSSHSLKSNDVDTESVYNSNKLDKDIVRKSSLVAGSTTLTSFGNEINQILPTANVSFEELDEQTENLRPKRVFMVRNEDNFVIQSRQSDQNTITVELDLPPYQLALKYYAAFDAFLGECFYFFNAGRLKTELHNLYFSSSSEYQLSREQVLKITSILMIMAIGKMYYTGQNATTPAPLFPGLEYFNKATFVFSFAHTSLQGGTCSVDNIQALLLYAFYHQVVDAASGHFLLGGIAMRGALFIGMHNDTGKETLNRYELEHRRRLWWTLYAIDRYCSAKFGFPLSIPDEAITTELPSNIQANTLRDNKTEFDVFPDPTNIIQYIRISQIFSSMMVRIYQQKIHSDIVPIILSILSELYQWRKNLPDSLKVDYTKENIETSRNVVNIHSEYFRCINLTIRPLLLYFVRKRLRSIRVKRAPIDLTRYSTDIVTLLNASLRASIQTLRSHNHLLSMSLLAKFGYLDREYIYSAISTLILFNVAFGVHGSASQQINVGLSLLGEMAKVGNKNAARRREQSLHLISTFEKNGIPSHHFPSPSSNNQPATTSSLASLNRVYSAPTSKKPTERLPSISHSPNNNPKPELPSSSSRSIHNLPPPPSVRRPSESNIGFFDKKAEMVTKKESVVGFNSTGNEQPVSLPSISRLQQQTPECIAQYDNVSLPPPSPQGTGVNSTQSLADSPQNDNFGHYNVRNASTTNTSPQQSQKEVSPASDTNSGTASTPERYTQNFMLLNQNGPDMFDFSIRNFNTFFRNTSNSLGLPVNFFDHNAQENIIQPEILETYSHEFLDLLNGTSNSVNGGPFTYDRDVTGVMSPPIPISTPLQQYNNQFQEQQHQVTQQQHHSLQSPLGPQISSEQHFQPPPPPDTAWNTQHQPQTFWANQVVQSQVQGMMTNSMLGPNLKPNNH</sequence>
<keyword evidence="1" id="KW-0479">Metal-binding</keyword>
<dbReference type="Gene3D" id="4.10.240.10">
    <property type="entry name" value="Zn(2)-C6 fungal-type DNA-binding domain"/>
    <property type="match status" value="1"/>
</dbReference>
<dbReference type="AlphaFoldDB" id="A0A0J9XGM6"/>
<feature type="domain" description="Zn(2)-C6 fungal-type" evidence="7">
    <location>
        <begin position="37"/>
        <end position="66"/>
    </location>
</feature>
<dbReference type="PANTHER" id="PTHR47424:SF6">
    <property type="entry name" value="PROLINE UTILIZATION TRANS-ACTIVATOR"/>
    <property type="match status" value="1"/>
</dbReference>
<feature type="region of interest" description="Disordered" evidence="6">
    <location>
        <begin position="781"/>
        <end position="847"/>
    </location>
</feature>
<feature type="compositionally biased region" description="Low complexity" evidence="6">
    <location>
        <begin position="126"/>
        <end position="136"/>
    </location>
</feature>
<keyword evidence="9" id="KW-1185">Reference proteome</keyword>
<dbReference type="GO" id="GO:0008270">
    <property type="term" value="F:zinc ion binding"/>
    <property type="evidence" value="ECO:0007669"/>
    <property type="project" value="InterPro"/>
</dbReference>
<dbReference type="SMART" id="SM00066">
    <property type="entry name" value="GAL4"/>
    <property type="match status" value="1"/>
</dbReference>
<dbReference type="STRING" id="1173061.A0A0J9XGM6"/>
<dbReference type="CDD" id="cd00067">
    <property type="entry name" value="GAL4"/>
    <property type="match status" value="1"/>
</dbReference>
<evidence type="ECO:0000259" key="7">
    <source>
        <dbReference type="PROSITE" id="PS50048"/>
    </source>
</evidence>
<feature type="compositionally biased region" description="Low complexity" evidence="6">
    <location>
        <begin position="656"/>
        <end position="669"/>
    </location>
</feature>
<feature type="compositionally biased region" description="Basic and acidic residues" evidence="6">
    <location>
        <begin position="16"/>
        <end position="31"/>
    </location>
</feature>
<dbReference type="GO" id="GO:0003677">
    <property type="term" value="F:DNA binding"/>
    <property type="evidence" value="ECO:0007669"/>
    <property type="project" value="InterPro"/>
</dbReference>
<dbReference type="EMBL" id="CCBN010000013">
    <property type="protein sequence ID" value="CDO56061.1"/>
    <property type="molecule type" value="Genomic_DNA"/>
</dbReference>
<feature type="coiled-coil region" evidence="5">
    <location>
        <begin position="80"/>
        <end position="107"/>
    </location>
</feature>
<organism evidence="8 9">
    <name type="scientific">Geotrichum candidum</name>
    <name type="common">Oospora lactis</name>
    <name type="synonym">Dipodascus geotrichum</name>
    <dbReference type="NCBI Taxonomy" id="1173061"/>
    <lineage>
        <taxon>Eukaryota</taxon>
        <taxon>Fungi</taxon>
        <taxon>Dikarya</taxon>
        <taxon>Ascomycota</taxon>
        <taxon>Saccharomycotina</taxon>
        <taxon>Dipodascomycetes</taxon>
        <taxon>Dipodascales</taxon>
        <taxon>Dipodascaceae</taxon>
        <taxon>Geotrichum</taxon>
    </lineage>
</organism>
<evidence type="ECO:0000256" key="2">
    <source>
        <dbReference type="ARBA" id="ARBA00023015"/>
    </source>
</evidence>
<evidence type="ECO:0000256" key="4">
    <source>
        <dbReference type="ARBA" id="ARBA00023242"/>
    </source>
</evidence>
<feature type="compositionally biased region" description="Polar residues" evidence="6">
    <location>
        <begin position="817"/>
        <end position="847"/>
    </location>
</feature>
<dbReference type="PANTHER" id="PTHR47424">
    <property type="entry name" value="REGULATORY PROTEIN GAL4"/>
    <property type="match status" value="1"/>
</dbReference>
<feature type="compositionally biased region" description="Low complexity" evidence="6">
    <location>
        <begin position="955"/>
        <end position="970"/>
    </location>
</feature>
<dbReference type="SUPFAM" id="SSF57701">
    <property type="entry name" value="Zn2/Cys6 DNA-binding domain"/>
    <property type="match status" value="1"/>
</dbReference>
<dbReference type="InterPro" id="IPR036864">
    <property type="entry name" value="Zn2-C6_fun-type_DNA-bd_sf"/>
</dbReference>
<dbReference type="GO" id="GO:0000981">
    <property type="term" value="F:DNA-binding transcription factor activity, RNA polymerase II-specific"/>
    <property type="evidence" value="ECO:0007669"/>
    <property type="project" value="InterPro"/>
</dbReference>
<keyword evidence="2" id="KW-0805">Transcription regulation</keyword>
<feature type="region of interest" description="Disordered" evidence="6">
    <location>
        <begin position="955"/>
        <end position="996"/>
    </location>
</feature>
<evidence type="ECO:0000313" key="8">
    <source>
        <dbReference type="EMBL" id="CDO56061.1"/>
    </source>
</evidence>
<dbReference type="OrthoDB" id="2110361at2759"/>